<dbReference type="GO" id="GO:0003677">
    <property type="term" value="F:DNA binding"/>
    <property type="evidence" value="ECO:0007669"/>
    <property type="project" value="UniProtKB-KW"/>
</dbReference>
<name>A0A834ZU37_TETSI</name>
<dbReference type="SUPFAM" id="SSF101936">
    <property type="entry name" value="DNA-binding pseudobarrel domain"/>
    <property type="match status" value="1"/>
</dbReference>
<accession>A0A834ZU37</accession>
<feature type="compositionally biased region" description="Polar residues" evidence="6">
    <location>
        <begin position="33"/>
        <end position="52"/>
    </location>
</feature>
<evidence type="ECO:0000256" key="3">
    <source>
        <dbReference type="ARBA" id="ARBA00023125"/>
    </source>
</evidence>
<keyword evidence="5" id="KW-0539">Nucleus</keyword>
<dbReference type="OrthoDB" id="757982at2759"/>
<dbReference type="Proteomes" id="UP000655225">
    <property type="component" value="Unassembled WGS sequence"/>
</dbReference>
<dbReference type="InterPro" id="IPR044800">
    <property type="entry name" value="LEC2-like"/>
</dbReference>
<evidence type="ECO:0000256" key="1">
    <source>
        <dbReference type="ARBA" id="ARBA00004123"/>
    </source>
</evidence>
<gene>
    <name evidence="8" type="ORF">HHK36_001849</name>
</gene>
<proteinExistence type="predicted"/>
<dbReference type="AlphaFoldDB" id="A0A834ZU37"/>
<dbReference type="EMBL" id="JABCRI010000001">
    <property type="protein sequence ID" value="KAF8413855.1"/>
    <property type="molecule type" value="Genomic_DNA"/>
</dbReference>
<dbReference type="PROSITE" id="PS50863">
    <property type="entry name" value="B3"/>
    <property type="match status" value="1"/>
</dbReference>
<keyword evidence="2" id="KW-0805">Transcription regulation</keyword>
<evidence type="ECO:0000313" key="8">
    <source>
        <dbReference type="EMBL" id="KAF8413855.1"/>
    </source>
</evidence>
<keyword evidence="3" id="KW-0238">DNA-binding</keyword>
<dbReference type="OMA" id="CFSELDM"/>
<evidence type="ECO:0000256" key="4">
    <source>
        <dbReference type="ARBA" id="ARBA00023163"/>
    </source>
</evidence>
<dbReference type="InterPro" id="IPR003340">
    <property type="entry name" value="B3_DNA-bd"/>
</dbReference>
<evidence type="ECO:0000256" key="2">
    <source>
        <dbReference type="ARBA" id="ARBA00023015"/>
    </source>
</evidence>
<organism evidence="8 9">
    <name type="scientific">Tetracentron sinense</name>
    <name type="common">Spur-leaf</name>
    <dbReference type="NCBI Taxonomy" id="13715"/>
    <lineage>
        <taxon>Eukaryota</taxon>
        <taxon>Viridiplantae</taxon>
        <taxon>Streptophyta</taxon>
        <taxon>Embryophyta</taxon>
        <taxon>Tracheophyta</taxon>
        <taxon>Spermatophyta</taxon>
        <taxon>Magnoliopsida</taxon>
        <taxon>Trochodendrales</taxon>
        <taxon>Trochodendraceae</taxon>
        <taxon>Tetracentron</taxon>
    </lineage>
</organism>
<feature type="region of interest" description="Disordered" evidence="6">
    <location>
        <begin position="1"/>
        <end position="61"/>
    </location>
</feature>
<keyword evidence="9" id="KW-1185">Reference proteome</keyword>
<dbReference type="SMART" id="SM01019">
    <property type="entry name" value="B3"/>
    <property type="match status" value="1"/>
</dbReference>
<dbReference type="Gene3D" id="2.40.330.10">
    <property type="entry name" value="DNA-binding pseudobarrel domain"/>
    <property type="match status" value="1"/>
</dbReference>
<feature type="domain" description="TF-B3" evidence="7">
    <location>
        <begin position="219"/>
        <end position="337"/>
    </location>
</feature>
<evidence type="ECO:0000259" key="7">
    <source>
        <dbReference type="PROSITE" id="PS50863"/>
    </source>
</evidence>
<evidence type="ECO:0000256" key="6">
    <source>
        <dbReference type="SAM" id="MobiDB-lite"/>
    </source>
</evidence>
<protein>
    <recommendedName>
        <fullName evidence="7">TF-B3 domain-containing protein</fullName>
    </recommendedName>
</protein>
<dbReference type="PANTHER" id="PTHR31140:SF74">
    <property type="entry name" value="B3 DOMAIN-CONTAINING TRANSCRIPTION FACTOR LEC2"/>
    <property type="match status" value="1"/>
</dbReference>
<feature type="compositionally biased region" description="Basic and acidic residues" evidence="6">
    <location>
        <begin position="16"/>
        <end position="30"/>
    </location>
</feature>
<evidence type="ECO:0000313" key="9">
    <source>
        <dbReference type="Proteomes" id="UP000655225"/>
    </source>
</evidence>
<dbReference type="PANTHER" id="PTHR31140">
    <property type="entry name" value="B3 DOMAIN-CONTAINING TRANSCRIPTION FACTOR ABI3"/>
    <property type="match status" value="1"/>
</dbReference>
<evidence type="ECO:0000256" key="5">
    <source>
        <dbReference type="ARBA" id="ARBA00023242"/>
    </source>
</evidence>
<keyword evidence="4" id="KW-0804">Transcription</keyword>
<comment type="subcellular location">
    <subcellularLocation>
        <location evidence="1">Nucleus</location>
    </subcellularLocation>
</comment>
<reference evidence="8 9" key="1">
    <citation type="submission" date="2020-04" db="EMBL/GenBank/DDBJ databases">
        <title>Plant Genome Project.</title>
        <authorList>
            <person name="Zhang R.-G."/>
        </authorList>
    </citation>
    <scope>NUCLEOTIDE SEQUENCE [LARGE SCALE GENOMIC DNA]</scope>
    <source>
        <strain evidence="8">YNK0</strain>
        <tissue evidence="8">Leaf</tissue>
    </source>
</reference>
<dbReference type="InterPro" id="IPR015300">
    <property type="entry name" value="DNA-bd_pseudobarrel_sf"/>
</dbReference>
<comment type="caution">
    <text evidence="8">The sequence shown here is derived from an EMBL/GenBank/DDBJ whole genome shotgun (WGS) entry which is preliminary data.</text>
</comment>
<dbReference type="GO" id="GO:0003700">
    <property type="term" value="F:DNA-binding transcription factor activity"/>
    <property type="evidence" value="ECO:0007669"/>
    <property type="project" value="InterPro"/>
</dbReference>
<dbReference type="GO" id="GO:0005634">
    <property type="term" value="C:nucleus"/>
    <property type="evidence" value="ECO:0007669"/>
    <property type="project" value="UniProtKB-SubCell"/>
</dbReference>
<sequence length="517" mass="58634">MDKRSSEYTTTTISLNHEKKPRIEENEKKFNMGTCQNRPFSTPESQSLISTSQYHHQGQYQHQNESQSYPFVFSSDNATPPVFPVFPFGIEQNVVDNGVPISVIGGFFNRSSSDKHVGGNGLETSWFWEPKALSRVQEQKPWDSLITKAARSKRKIARRSTKFGSVNKISSGTSHSFLSSCRSTSKKLASYAIVTQNNNDKEEILMFSSPDNKKLKFVLQKELKNSDVSSLGRVVLPKRVAEVKLPKLTVKEGFQLAVREVISTKVWSMRYRIRGLPIKNPSPFCKCDRFWPNNKSRMYVLENTGEFVKQNDLKSGDTILLYEDESKQIFILAKKAEKPISEPLKKEMEEDDNDEETFALPENEIKQEEEVSLTYLKKELKEDVKEEEDKSQVTTPLYGASAIHKSEEIRNGSFDNVTADGTSTQPEKAVVEASSWKDEVMEGDVLRLDGSLVIDFDDCFSELDMLPDLDGSLVIDFDDCFSELDMLPDFDQYDLSLYDGLMEDLIDVGGDNVVVVK</sequence>